<organism evidence="1 2">
    <name type="scientific">Araneus ventricosus</name>
    <name type="common">Orbweaver spider</name>
    <name type="synonym">Epeira ventricosa</name>
    <dbReference type="NCBI Taxonomy" id="182803"/>
    <lineage>
        <taxon>Eukaryota</taxon>
        <taxon>Metazoa</taxon>
        <taxon>Ecdysozoa</taxon>
        <taxon>Arthropoda</taxon>
        <taxon>Chelicerata</taxon>
        <taxon>Arachnida</taxon>
        <taxon>Araneae</taxon>
        <taxon>Araneomorphae</taxon>
        <taxon>Entelegynae</taxon>
        <taxon>Araneoidea</taxon>
        <taxon>Araneidae</taxon>
        <taxon>Araneus</taxon>
    </lineage>
</organism>
<name>A0A4Y2MBU3_ARAVE</name>
<evidence type="ECO:0000313" key="1">
    <source>
        <dbReference type="EMBL" id="GBN24575.1"/>
    </source>
</evidence>
<proteinExistence type="predicted"/>
<gene>
    <name evidence="1" type="ORF">AVEN_162105_1</name>
</gene>
<comment type="caution">
    <text evidence="1">The sequence shown here is derived from an EMBL/GenBank/DDBJ whole genome shotgun (WGS) entry which is preliminary data.</text>
</comment>
<dbReference type="EMBL" id="BGPR01007140">
    <property type="protein sequence ID" value="GBN24575.1"/>
    <property type="molecule type" value="Genomic_DNA"/>
</dbReference>
<sequence>MSIVQNNMKKIASLLTHFSKNIKGTHSYQYVIPTSSHLLYSTVKDKNSWVVLTNNGQTICCWHPEEAPPYEHTKVS</sequence>
<reference evidence="1 2" key="1">
    <citation type="journal article" date="2019" name="Sci. Rep.">
        <title>Orb-weaving spider Araneus ventricosus genome elucidates the spidroin gene catalogue.</title>
        <authorList>
            <person name="Kono N."/>
            <person name="Nakamura H."/>
            <person name="Ohtoshi R."/>
            <person name="Moran D.A.P."/>
            <person name="Shinohara A."/>
            <person name="Yoshida Y."/>
            <person name="Fujiwara M."/>
            <person name="Mori M."/>
            <person name="Tomita M."/>
            <person name="Arakawa K."/>
        </authorList>
    </citation>
    <scope>NUCLEOTIDE SEQUENCE [LARGE SCALE GENOMIC DNA]</scope>
</reference>
<protein>
    <submittedName>
        <fullName evidence="1">Uncharacterized protein</fullName>
    </submittedName>
</protein>
<dbReference type="Pfam" id="PF10210">
    <property type="entry name" value="MRP-S32"/>
    <property type="match status" value="1"/>
</dbReference>
<dbReference type="Proteomes" id="UP000499080">
    <property type="component" value="Unassembled WGS sequence"/>
</dbReference>
<dbReference type="AlphaFoldDB" id="A0A4Y2MBU3"/>
<dbReference type="InterPro" id="IPR019346">
    <property type="entry name" value="Ribosomal_mL42"/>
</dbReference>
<dbReference type="OrthoDB" id="1107506at2759"/>
<evidence type="ECO:0000313" key="2">
    <source>
        <dbReference type="Proteomes" id="UP000499080"/>
    </source>
</evidence>
<accession>A0A4Y2MBU3</accession>
<keyword evidence="2" id="KW-1185">Reference proteome</keyword>